<sequence>MMQNEYKGTDLSIELGNSLSSLIDSFVWANLKYKIDRIYIIEHIPIPYLLVKLF</sequence>
<dbReference type="Proteomes" id="UP000058925">
    <property type="component" value="Chromosome"/>
</dbReference>
<evidence type="ECO:0000313" key="2">
    <source>
        <dbReference type="Proteomes" id="UP000058925"/>
    </source>
</evidence>
<dbReference type="KEGG" id="taa:NMY3_01042"/>
<organism evidence="1 2">
    <name type="scientific">Candidatus Nitrosocosmicus oleophilus</name>
    <dbReference type="NCBI Taxonomy" id="1353260"/>
    <lineage>
        <taxon>Archaea</taxon>
        <taxon>Nitrososphaerota</taxon>
        <taxon>Nitrososphaeria</taxon>
        <taxon>Nitrososphaerales</taxon>
        <taxon>Nitrososphaeraceae</taxon>
        <taxon>Candidatus Nitrosocosmicus</taxon>
    </lineage>
</organism>
<reference evidence="2" key="1">
    <citation type="submission" date="2015-10" db="EMBL/GenBank/DDBJ databases">
        <title>Niche specialization of a soil ammonia-oxidizing archaeon, Candidatus Nitrosocosmicus oleophilus.</title>
        <authorList>
            <person name="Jung M.-Y."/>
            <person name="Rhee S.-K."/>
        </authorList>
    </citation>
    <scope>NUCLEOTIDE SEQUENCE [LARGE SCALE GENOMIC DNA]</scope>
    <source>
        <strain evidence="2">MY3</strain>
    </source>
</reference>
<proteinExistence type="predicted"/>
<keyword evidence="2" id="KW-1185">Reference proteome</keyword>
<dbReference type="EMBL" id="CP012850">
    <property type="protein sequence ID" value="ALI35247.1"/>
    <property type="molecule type" value="Genomic_DNA"/>
</dbReference>
<dbReference type="AlphaFoldDB" id="A0A654LW77"/>
<accession>A0A654LW77</accession>
<protein>
    <submittedName>
        <fullName evidence="1">Uncharacterized protein</fullName>
    </submittedName>
</protein>
<gene>
    <name evidence="1" type="ORF">NMY3_01042</name>
</gene>
<evidence type="ECO:0000313" key="1">
    <source>
        <dbReference type="EMBL" id="ALI35247.1"/>
    </source>
</evidence>
<name>A0A654LW77_9ARCH</name>